<dbReference type="GO" id="GO:0004674">
    <property type="term" value="F:protein serine/threonine kinase activity"/>
    <property type="evidence" value="ECO:0007669"/>
    <property type="project" value="InterPro"/>
</dbReference>
<comment type="subcellular location">
    <subcellularLocation>
        <location evidence="1">Preautophagosomal structure membrane</location>
        <topology evidence="1">Peripheral membrane protein</topology>
    </subcellularLocation>
</comment>
<sequence>MEGPSQQTQQLTQPAMDPRRQGQNNSGLDERDSADVLVILHPASPAAIKIVEDAAVSRPYHVLLRHSYDSFDDGSDIEEQETIIIDRPPVPLPSHAGADIALRMSSPLKQAKLGFIFGRNAGSADIVFNQDAGKRISNQHFRIFLNHDAVIMVEDMSTNGTIVDDILLKNRDTRHYSKERMLASGSIICVQNSNDAEMIKFVVRIPSRVNDATRYQENLHAWFMKCEPDQRRLKGKFVLERLEKSMSKGPSMKWDGGQHYNIIGHIGKGAFATVYQLATKMEGKLLAAKELEKRRFIKNGLLDKKIDNEMKIMQNLRHPNIVEFVDYHDQGDYLYIIMEYVRYGDLQHYLMENGTMPEDKVRTMAQQILKALGYVHRMQITHRDIKPDNILIASREPFQVKLSDFGLSKVVTSDETFLKTFCGTLLYCAPEVFPDFEGAPARGTKRRRGAKQQFHSYSSSVDIWSFAGVLWFCLCGKPPFEGIADQTGKAMYTNIMTTPLDSRPLKDAGISDACIDLLCRMLQTDPSRRPTDLECLRHPWLDDGAKLPADPTLQSIVEEDEADEAEQELSQLSLREEVPDSDDELDAMLEDDDLAMLATAPQVKKVRIDRLFPRNQMRDFDHDTSANVSFISQHVSTGNEVEESFPPVMPSARPIRLFGEIGESALQSSVVLDAHATEALSRKGSSDDGLPQNRQTRHASPEQSGRAPIKGAFSSPSLLGTESMVRELNMASPHSPISRTQSFDEPTTPKTPEVPQHNSLEGANHHMSQFSDSTPKAKQPPTFNRQISLPKTPSFYYDPRDPSTHTLEYASKVSGFDFVGTVGARAAAEALPDTMRLSAEQDDTSQGAVSNASSLIPLVPDIEIKPPPRRLGKLTATADSFVPGLTLMIDQSRTSWGRLLENTIVYEDGYDTRIPKLAFVIFWWRSQGETVQELSQQGKDWTSAEDLHVGIFTGATSGISINGKHLRKKDEKERANYGHLHSGDIIQVFADSKGQECLRFKCEFYHGSGREPRTPGEGFTVLKGEGKWGLVKICPDQLHSQPASRRAKILDMANIYARSTSYQHTSSPTHFCFYLIKSYPATMRSFWALPAVLRIALATQHAAYSVFDDLLAFPQYQVEWANTYVTEQDATAMLSRTASRSTNSATPNSQETQELSKAGKSSTDTSHNDQPREETYEALVLGGQRYLCSVPVIPDEGPSNSTATAEQVKAEEEKELMRATDRGWELLEGMKGNCIYYLSGWWSYSFCYKDEVRQFHQLPPSRGVPIYPPVEDNTVKSFVLGRFPEKDKKVKAKQSQKTLGKEEGSKEQVDDEGNETPLKGMGSEVARLETRGQMRYMVQRLGLGTVCDLTGKDRKIEVQFHCNPQSMDKISMIKETSTCAYLMIIHTPRLCGDVAFHPPQENLAHPISCQPVYNDAEALAHEEARVDATLSDMERIMGYDADTPLSELNPGLNDKTKHGPIIGGIEVGAKLLVGSEGKVIEKTVVVGGGKETYIGTIAASDGTQMSAAEMKKLDIVNPKDVEKLKGNLRKLAGRKGWKLDLVDTPRGREFRGIIEADDEEEEVKKGGSESGSEEKGKGMKKEGAAKGEQREEEPTEEGSEEVYKDEL</sequence>
<feature type="region of interest" description="Disordered" evidence="10">
    <location>
        <begin position="1135"/>
        <end position="1172"/>
    </location>
</feature>
<dbReference type="SMART" id="SM00220">
    <property type="entry name" value="S_TKc"/>
    <property type="match status" value="1"/>
</dbReference>
<dbReference type="SMART" id="SM00240">
    <property type="entry name" value="FHA"/>
    <property type="match status" value="1"/>
</dbReference>
<dbReference type="PROSITE" id="PS50006">
    <property type="entry name" value="FHA_DOMAIN"/>
    <property type="match status" value="1"/>
</dbReference>
<accession>A0A6A5W4S5</accession>
<keyword evidence="7" id="KW-1015">Disulfide bond</keyword>
<keyword evidence="15" id="KW-1185">Reference proteome</keyword>
<evidence type="ECO:0000256" key="2">
    <source>
        <dbReference type="ARBA" id="ARBA00005575"/>
    </source>
</evidence>
<dbReference type="EMBL" id="ML977627">
    <property type="protein sequence ID" value="KAF1996277.1"/>
    <property type="molecule type" value="Genomic_DNA"/>
</dbReference>
<name>A0A6A5W4S5_9PLEO</name>
<feature type="region of interest" description="Disordered" evidence="10">
    <location>
        <begin position="1290"/>
        <end position="1324"/>
    </location>
</feature>
<evidence type="ECO:0000256" key="3">
    <source>
        <dbReference type="ARBA" id="ARBA00022729"/>
    </source>
</evidence>
<dbReference type="Proteomes" id="UP000799779">
    <property type="component" value="Unassembled WGS sequence"/>
</dbReference>
<evidence type="ECO:0000256" key="1">
    <source>
        <dbReference type="ARBA" id="ARBA00004623"/>
    </source>
</evidence>
<evidence type="ECO:0000259" key="11">
    <source>
        <dbReference type="PROSITE" id="PS50006"/>
    </source>
</evidence>
<dbReference type="Pfam" id="PF07915">
    <property type="entry name" value="PRKCSH"/>
    <property type="match status" value="1"/>
</dbReference>
<evidence type="ECO:0000256" key="5">
    <source>
        <dbReference type="ARBA" id="ARBA00022840"/>
    </source>
</evidence>
<dbReference type="FunFam" id="3.30.200.20:FF:000470">
    <property type="entry name" value="Serine/threonine-protein kinase RAD53"/>
    <property type="match status" value="1"/>
</dbReference>
<feature type="compositionally biased region" description="Basic and acidic residues" evidence="10">
    <location>
        <begin position="1299"/>
        <end position="1308"/>
    </location>
</feature>
<dbReference type="GO" id="GO:0005524">
    <property type="term" value="F:ATP binding"/>
    <property type="evidence" value="ECO:0007669"/>
    <property type="project" value="UniProtKB-UniRule"/>
</dbReference>
<feature type="compositionally biased region" description="Basic and acidic residues" evidence="10">
    <location>
        <begin position="1562"/>
        <end position="1589"/>
    </location>
</feature>
<feature type="region of interest" description="Disordered" evidence="10">
    <location>
        <begin position="1554"/>
        <end position="1607"/>
    </location>
</feature>
<dbReference type="GO" id="GO:0034045">
    <property type="term" value="C:phagophore assembly site membrane"/>
    <property type="evidence" value="ECO:0007669"/>
    <property type="project" value="UniProtKB-SubCell"/>
</dbReference>
<feature type="domain" description="Protein kinase" evidence="12">
    <location>
        <begin position="260"/>
        <end position="541"/>
    </location>
</feature>
<dbReference type="PROSITE" id="PS51914">
    <property type="entry name" value="MRH"/>
    <property type="match status" value="1"/>
</dbReference>
<dbReference type="InterPro" id="IPR009011">
    <property type="entry name" value="Man6P_isomerase_rcpt-bd_dom_sf"/>
</dbReference>
<dbReference type="GO" id="GO:0006914">
    <property type="term" value="P:autophagy"/>
    <property type="evidence" value="ECO:0007669"/>
    <property type="project" value="UniProtKB-KW"/>
</dbReference>
<evidence type="ECO:0000259" key="12">
    <source>
        <dbReference type="PROSITE" id="PS50011"/>
    </source>
</evidence>
<evidence type="ECO:0000313" key="15">
    <source>
        <dbReference type="Proteomes" id="UP000799779"/>
    </source>
</evidence>
<dbReference type="InterPro" id="IPR044865">
    <property type="entry name" value="MRH_dom"/>
</dbReference>
<feature type="region of interest" description="Disordered" evidence="10">
    <location>
        <begin position="1"/>
        <end position="29"/>
    </location>
</feature>
<keyword evidence="5 9" id="KW-0067">ATP-binding</keyword>
<dbReference type="GO" id="GO:0012505">
    <property type="term" value="C:endomembrane system"/>
    <property type="evidence" value="ECO:0007669"/>
    <property type="project" value="UniProtKB-ARBA"/>
</dbReference>
<dbReference type="InterPro" id="IPR000253">
    <property type="entry name" value="FHA_dom"/>
</dbReference>
<dbReference type="InterPro" id="IPR045269">
    <property type="entry name" value="Atg1-like"/>
</dbReference>
<keyword evidence="4 9" id="KW-0547">Nucleotide-binding</keyword>
<dbReference type="PANTHER" id="PTHR24348:SF68">
    <property type="entry name" value="SERINE_THREONINE-PROTEIN KINASE ATG1C"/>
    <property type="match status" value="1"/>
</dbReference>
<dbReference type="InterPro" id="IPR012913">
    <property type="entry name" value="OS9-like_dom"/>
</dbReference>
<organism evidence="14 15">
    <name type="scientific">Amniculicola lignicola CBS 123094</name>
    <dbReference type="NCBI Taxonomy" id="1392246"/>
    <lineage>
        <taxon>Eukaryota</taxon>
        <taxon>Fungi</taxon>
        <taxon>Dikarya</taxon>
        <taxon>Ascomycota</taxon>
        <taxon>Pezizomycotina</taxon>
        <taxon>Dothideomycetes</taxon>
        <taxon>Pleosporomycetidae</taxon>
        <taxon>Pleosporales</taxon>
        <taxon>Amniculicolaceae</taxon>
        <taxon>Amniculicola</taxon>
    </lineage>
</organism>
<feature type="compositionally biased region" description="Polar residues" evidence="10">
    <location>
        <begin position="1150"/>
        <end position="1165"/>
    </location>
</feature>
<evidence type="ECO:0000256" key="7">
    <source>
        <dbReference type="ARBA" id="ARBA00023157"/>
    </source>
</evidence>
<feature type="compositionally biased region" description="Acidic residues" evidence="10">
    <location>
        <begin position="1590"/>
        <end position="1600"/>
    </location>
</feature>
<feature type="compositionally biased region" description="Polar residues" evidence="10">
    <location>
        <begin position="1"/>
        <end position="13"/>
    </location>
</feature>
<dbReference type="OrthoDB" id="504170at2759"/>
<evidence type="ECO:0000259" key="13">
    <source>
        <dbReference type="PROSITE" id="PS51914"/>
    </source>
</evidence>
<dbReference type="Gene3D" id="1.10.510.10">
    <property type="entry name" value="Transferase(Phosphotransferase) domain 1"/>
    <property type="match status" value="1"/>
</dbReference>
<feature type="compositionally biased region" description="Low complexity" evidence="10">
    <location>
        <begin position="1135"/>
        <end position="1149"/>
    </location>
</feature>
<feature type="region of interest" description="Disordered" evidence="10">
    <location>
        <begin position="679"/>
        <end position="717"/>
    </location>
</feature>
<feature type="domain" description="MRH" evidence="13">
    <location>
        <begin position="1232"/>
        <end position="1393"/>
    </location>
</feature>
<dbReference type="Pfam" id="PF00069">
    <property type="entry name" value="Pkinase"/>
    <property type="match status" value="1"/>
</dbReference>
<dbReference type="GO" id="GO:0010506">
    <property type="term" value="P:regulation of autophagy"/>
    <property type="evidence" value="ECO:0007669"/>
    <property type="project" value="InterPro"/>
</dbReference>
<evidence type="ECO:0000256" key="6">
    <source>
        <dbReference type="ARBA" id="ARBA00023006"/>
    </source>
</evidence>
<dbReference type="InterPro" id="IPR008271">
    <property type="entry name" value="Ser/Thr_kinase_AS"/>
</dbReference>
<dbReference type="SUPFAM" id="SSF56112">
    <property type="entry name" value="Protein kinase-like (PK-like)"/>
    <property type="match status" value="1"/>
</dbReference>
<dbReference type="PROSITE" id="PS50011">
    <property type="entry name" value="PROTEIN_KINASE_DOM"/>
    <property type="match status" value="1"/>
</dbReference>
<feature type="binding site" evidence="9">
    <location>
        <position position="289"/>
    </location>
    <ligand>
        <name>ATP</name>
        <dbReference type="ChEBI" id="CHEBI:30616"/>
    </ligand>
</feature>
<dbReference type="InterPro" id="IPR017441">
    <property type="entry name" value="Protein_kinase_ATP_BS"/>
</dbReference>
<keyword evidence="6" id="KW-0072">Autophagy</keyword>
<dbReference type="Gene3D" id="2.70.130.10">
    <property type="entry name" value="Mannose-6-phosphate receptor binding domain"/>
    <property type="match status" value="1"/>
</dbReference>
<evidence type="ECO:0000313" key="14">
    <source>
        <dbReference type="EMBL" id="KAF1996277.1"/>
    </source>
</evidence>
<evidence type="ECO:0000256" key="4">
    <source>
        <dbReference type="ARBA" id="ARBA00022741"/>
    </source>
</evidence>
<reference evidence="14" key="1">
    <citation type="journal article" date="2020" name="Stud. Mycol.">
        <title>101 Dothideomycetes genomes: a test case for predicting lifestyles and emergence of pathogens.</title>
        <authorList>
            <person name="Haridas S."/>
            <person name="Albert R."/>
            <person name="Binder M."/>
            <person name="Bloem J."/>
            <person name="Labutti K."/>
            <person name="Salamov A."/>
            <person name="Andreopoulos B."/>
            <person name="Baker S."/>
            <person name="Barry K."/>
            <person name="Bills G."/>
            <person name="Bluhm B."/>
            <person name="Cannon C."/>
            <person name="Castanera R."/>
            <person name="Culley D."/>
            <person name="Daum C."/>
            <person name="Ezra D."/>
            <person name="Gonzalez J."/>
            <person name="Henrissat B."/>
            <person name="Kuo A."/>
            <person name="Liang C."/>
            <person name="Lipzen A."/>
            <person name="Lutzoni F."/>
            <person name="Magnuson J."/>
            <person name="Mondo S."/>
            <person name="Nolan M."/>
            <person name="Ohm R."/>
            <person name="Pangilinan J."/>
            <person name="Park H.-J."/>
            <person name="Ramirez L."/>
            <person name="Alfaro M."/>
            <person name="Sun H."/>
            <person name="Tritt A."/>
            <person name="Yoshinaga Y."/>
            <person name="Zwiers L.-H."/>
            <person name="Turgeon B."/>
            <person name="Goodwin S."/>
            <person name="Spatafora J."/>
            <person name="Crous P."/>
            <person name="Grigoriev I."/>
        </authorList>
    </citation>
    <scope>NUCLEOTIDE SEQUENCE</scope>
    <source>
        <strain evidence="14">CBS 123094</strain>
    </source>
</reference>
<evidence type="ECO:0000256" key="10">
    <source>
        <dbReference type="SAM" id="MobiDB-lite"/>
    </source>
</evidence>
<dbReference type="FunFam" id="1.10.510.10:FF:000571">
    <property type="entry name" value="Maternal embryonic leucine zipper kinase"/>
    <property type="match status" value="1"/>
</dbReference>
<dbReference type="PANTHER" id="PTHR24348">
    <property type="entry name" value="SERINE/THREONINE-PROTEIN KINASE UNC-51-RELATED"/>
    <property type="match status" value="1"/>
</dbReference>
<dbReference type="PROSITE" id="PS00107">
    <property type="entry name" value="PROTEIN_KINASE_ATP"/>
    <property type="match status" value="1"/>
</dbReference>
<evidence type="ECO:0000256" key="9">
    <source>
        <dbReference type="PROSITE-ProRule" id="PRU10141"/>
    </source>
</evidence>
<dbReference type="InterPro" id="IPR011009">
    <property type="entry name" value="Kinase-like_dom_sf"/>
</dbReference>
<dbReference type="PROSITE" id="PS00108">
    <property type="entry name" value="PROTEIN_KINASE_ST"/>
    <property type="match status" value="1"/>
</dbReference>
<dbReference type="SUPFAM" id="SSF49879">
    <property type="entry name" value="SMAD/FHA domain"/>
    <property type="match status" value="1"/>
</dbReference>
<dbReference type="InterPro" id="IPR008984">
    <property type="entry name" value="SMAD_FHA_dom_sf"/>
</dbReference>
<feature type="region of interest" description="Disordered" evidence="10">
    <location>
        <begin position="731"/>
        <end position="800"/>
    </location>
</feature>
<comment type="similarity">
    <text evidence="2">Belongs to the protein kinase superfamily. CAMK Ser/Thr protein kinase family. CHEK2 subfamily.</text>
</comment>
<proteinExistence type="inferred from homology"/>
<protein>
    <recommendedName>
        <fullName evidence="8">Autophagy-related protein 1</fullName>
    </recommendedName>
</protein>
<evidence type="ECO:0000256" key="8">
    <source>
        <dbReference type="ARBA" id="ARBA00030237"/>
    </source>
</evidence>
<gene>
    <name evidence="14" type="ORF">P154DRAFT_498871</name>
</gene>
<feature type="compositionally biased region" description="Polar residues" evidence="10">
    <location>
        <begin position="735"/>
        <end position="791"/>
    </location>
</feature>
<feature type="domain" description="FHA" evidence="11">
    <location>
        <begin position="115"/>
        <end position="168"/>
    </location>
</feature>
<dbReference type="SUPFAM" id="SSF50911">
    <property type="entry name" value="Mannose 6-phosphate receptor domain"/>
    <property type="match status" value="1"/>
</dbReference>
<dbReference type="Gene3D" id="2.60.200.20">
    <property type="match status" value="2"/>
</dbReference>
<dbReference type="Pfam" id="PF00498">
    <property type="entry name" value="FHA"/>
    <property type="match status" value="1"/>
</dbReference>
<dbReference type="InterPro" id="IPR000719">
    <property type="entry name" value="Prot_kinase_dom"/>
</dbReference>
<keyword evidence="3" id="KW-0732">Signal</keyword>